<dbReference type="AlphaFoldDB" id="A0B6M3"/>
<dbReference type="PANTHER" id="PTHR37478">
    <property type="match status" value="1"/>
</dbReference>
<reference evidence="2 3" key="1">
    <citation type="submission" date="2006-10" db="EMBL/GenBank/DDBJ databases">
        <title>Complete sequence of Methanosaeta thermophila PT.</title>
        <authorList>
            <consortium name="US DOE Joint Genome Institute"/>
            <person name="Copeland A."/>
            <person name="Lucas S."/>
            <person name="Lapidus A."/>
            <person name="Barry K."/>
            <person name="Detter J.C."/>
            <person name="Glavina del Rio T."/>
            <person name="Hammon N."/>
            <person name="Israni S."/>
            <person name="Pitluck S."/>
            <person name="Chain P."/>
            <person name="Malfatti S."/>
            <person name="Shin M."/>
            <person name="Vergez L."/>
            <person name="Schmutz J."/>
            <person name="Larimer F."/>
            <person name="Land M."/>
            <person name="Hauser L."/>
            <person name="Kyrpides N."/>
            <person name="Kim E."/>
            <person name="Smith K.S."/>
            <person name="Ingram-Smith C."/>
            <person name="Richardson P."/>
        </authorList>
    </citation>
    <scope>NUCLEOTIDE SEQUENCE [LARGE SCALE GENOMIC DNA]</scope>
    <source>
        <strain evidence="3">DSM 6194 / JCM 14653 / NBRC 101360 / PT</strain>
    </source>
</reference>
<dbReference type="EMBL" id="CP000477">
    <property type="protein sequence ID" value="ABK14347.1"/>
    <property type="molecule type" value="Genomic_DNA"/>
</dbReference>
<evidence type="ECO:0000313" key="2">
    <source>
        <dbReference type="EMBL" id="ABK14347.1"/>
    </source>
</evidence>
<dbReference type="Pfam" id="PF02001">
    <property type="entry name" value="DUF134"/>
    <property type="match status" value="1"/>
</dbReference>
<dbReference type="KEGG" id="mtp:Mthe_0556"/>
<proteinExistence type="inferred from homology"/>
<gene>
    <name evidence="2" type="ordered locus">Mthe_0556</name>
</gene>
<name>A0B6M3_METTP</name>
<dbReference type="PANTHER" id="PTHR37478:SF2">
    <property type="entry name" value="UPF0251 PROTEIN TK0562"/>
    <property type="match status" value="1"/>
</dbReference>
<accession>A0B6M3</accession>
<organism evidence="2 3">
    <name type="scientific">Methanothrix thermoacetophila (strain DSM 6194 / JCM 14653 / NBRC 101360 / PT)</name>
    <name type="common">Methanosaeta thermophila</name>
    <dbReference type="NCBI Taxonomy" id="349307"/>
    <lineage>
        <taxon>Archaea</taxon>
        <taxon>Methanobacteriati</taxon>
        <taxon>Methanobacteriota</taxon>
        <taxon>Stenosarchaea group</taxon>
        <taxon>Methanomicrobia</taxon>
        <taxon>Methanotrichales</taxon>
        <taxon>Methanotrichaceae</taxon>
        <taxon>Methanothrix</taxon>
    </lineage>
</organism>
<sequence>MRCFLPESGENASVVLTLEELEALRLVDLLDLEQEEAALYMGVSRKALWNDLVSARRKVAAALVYGMGIRIEGGSYILRDAMEVEQKIPAGDDIALVERELEILKRRLDQLSRRIGEKKVGEKAEEK</sequence>
<dbReference type="STRING" id="349307.Mthe_0556"/>
<keyword evidence="3" id="KW-1185">Reference proteome</keyword>
<evidence type="ECO:0000256" key="1">
    <source>
        <dbReference type="ARBA" id="ARBA00009350"/>
    </source>
</evidence>
<comment type="similarity">
    <text evidence="1">Belongs to the UPF0251 family.</text>
</comment>
<dbReference type="Proteomes" id="UP000000674">
    <property type="component" value="Chromosome"/>
</dbReference>
<protein>
    <submittedName>
        <fullName evidence="2">Uncharacterized protein</fullName>
    </submittedName>
</protein>
<dbReference type="InterPro" id="IPR002852">
    <property type="entry name" value="UPF0251"/>
</dbReference>
<dbReference type="HOGENOM" id="CLU_2103500_0_0_2"/>
<evidence type="ECO:0000313" key="3">
    <source>
        <dbReference type="Proteomes" id="UP000000674"/>
    </source>
</evidence>